<keyword evidence="3 6" id="KW-1133">Transmembrane helix</keyword>
<feature type="region of interest" description="Disordered" evidence="5">
    <location>
        <begin position="266"/>
        <end position="292"/>
    </location>
</feature>
<evidence type="ECO:0000256" key="2">
    <source>
        <dbReference type="ARBA" id="ARBA00022692"/>
    </source>
</evidence>
<protein>
    <recommendedName>
        <fullName evidence="10">Mid2 domain-containing protein</fullName>
    </recommendedName>
</protein>
<keyword evidence="9" id="KW-1185">Reference proteome</keyword>
<sequence>MYISSSLLFGFALFWDRAIAETSFSQPPSSGPANNFQDNPTYKVGEKIDLQWSSNLTSMDLVLWQQYPAKSANDFYYDYLLRDSRSTSLIWTIDMTGFSSDVAKGQSAIFYLAIYEAGVTNMDASSHYFNVTLDDTATSTTTAASATKSAGKPTTSAAEAETTTASSDNSDSGSDGLATGAIAGIAVGATVGGGLLLGALGFLLWRLLRKRDSGGKYSPGQQYPPPEMDNVTPNWVQTPQSQPPVPVQHQMAPQIYEAPLILPSKLPCMRHHDERRKTNRNDSKKYSKSSFT</sequence>
<dbReference type="PANTHER" id="PTHR15549">
    <property type="entry name" value="PAIRED IMMUNOGLOBULIN-LIKE TYPE 2 RECEPTOR"/>
    <property type="match status" value="1"/>
</dbReference>
<evidence type="ECO:0000256" key="4">
    <source>
        <dbReference type="ARBA" id="ARBA00023136"/>
    </source>
</evidence>
<dbReference type="PANTHER" id="PTHR15549:SF26">
    <property type="entry name" value="AXIAL BUDDING PATTERN PROTEIN 2-RELATED"/>
    <property type="match status" value="1"/>
</dbReference>
<evidence type="ECO:0000256" key="5">
    <source>
        <dbReference type="SAM" id="MobiDB-lite"/>
    </source>
</evidence>
<organism evidence="8 9">
    <name type="scientific">Thelonectria olida</name>
    <dbReference type="NCBI Taxonomy" id="1576542"/>
    <lineage>
        <taxon>Eukaryota</taxon>
        <taxon>Fungi</taxon>
        <taxon>Dikarya</taxon>
        <taxon>Ascomycota</taxon>
        <taxon>Pezizomycotina</taxon>
        <taxon>Sordariomycetes</taxon>
        <taxon>Hypocreomycetidae</taxon>
        <taxon>Hypocreales</taxon>
        <taxon>Nectriaceae</taxon>
        <taxon>Thelonectria</taxon>
    </lineage>
</organism>
<dbReference type="InterPro" id="IPR051694">
    <property type="entry name" value="Immunoregulatory_rcpt-like"/>
</dbReference>
<evidence type="ECO:0000313" key="9">
    <source>
        <dbReference type="Proteomes" id="UP000777438"/>
    </source>
</evidence>
<evidence type="ECO:0000256" key="1">
    <source>
        <dbReference type="ARBA" id="ARBA00004167"/>
    </source>
</evidence>
<evidence type="ECO:0000313" key="8">
    <source>
        <dbReference type="EMBL" id="KAH6889648.1"/>
    </source>
</evidence>
<name>A0A9P8W580_9HYPO</name>
<evidence type="ECO:0008006" key="10">
    <source>
        <dbReference type="Google" id="ProtNLM"/>
    </source>
</evidence>
<dbReference type="GO" id="GO:0016020">
    <property type="term" value="C:membrane"/>
    <property type="evidence" value="ECO:0007669"/>
    <property type="project" value="UniProtKB-SubCell"/>
</dbReference>
<gene>
    <name evidence="8" type="ORF">B0T10DRAFT_38069</name>
</gene>
<feature type="transmembrane region" description="Helical" evidence="6">
    <location>
        <begin position="181"/>
        <end position="208"/>
    </location>
</feature>
<dbReference type="EMBL" id="JAGPYM010000010">
    <property type="protein sequence ID" value="KAH6889648.1"/>
    <property type="molecule type" value="Genomic_DNA"/>
</dbReference>
<feature type="chain" id="PRO_5040252438" description="Mid2 domain-containing protein" evidence="7">
    <location>
        <begin position="21"/>
        <end position="292"/>
    </location>
</feature>
<feature type="signal peptide" evidence="7">
    <location>
        <begin position="1"/>
        <end position="20"/>
    </location>
</feature>
<feature type="region of interest" description="Disordered" evidence="5">
    <location>
        <begin position="143"/>
        <end position="174"/>
    </location>
</feature>
<keyword evidence="4 6" id="KW-0472">Membrane</keyword>
<comment type="subcellular location">
    <subcellularLocation>
        <location evidence="1">Membrane</location>
        <topology evidence="1">Single-pass membrane protein</topology>
    </subcellularLocation>
</comment>
<feature type="compositionally biased region" description="Basic and acidic residues" evidence="5">
    <location>
        <begin position="270"/>
        <end position="285"/>
    </location>
</feature>
<keyword evidence="7" id="KW-0732">Signal</keyword>
<dbReference type="Proteomes" id="UP000777438">
    <property type="component" value="Unassembled WGS sequence"/>
</dbReference>
<proteinExistence type="predicted"/>
<dbReference type="OrthoDB" id="5390143at2759"/>
<comment type="caution">
    <text evidence="8">The sequence shown here is derived from an EMBL/GenBank/DDBJ whole genome shotgun (WGS) entry which is preliminary data.</text>
</comment>
<keyword evidence="2 6" id="KW-0812">Transmembrane</keyword>
<dbReference type="GO" id="GO:0071944">
    <property type="term" value="C:cell periphery"/>
    <property type="evidence" value="ECO:0007669"/>
    <property type="project" value="UniProtKB-ARBA"/>
</dbReference>
<accession>A0A9P8W580</accession>
<dbReference type="AlphaFoldDB" id="A0A9P8W580"/>
<reference evidence="8 9" key="1">
    <citation type="journal article" date="2021" name="Nat. Commun.">
        <title>Genetic determinants of endophytism in the Arabidopsis root mycobiome.</title>
        <authorList>
            <person name="Mesny F."/>
            <person name="Miyauchi S."/>
            <person name="Thiergart T."/>
            <person name="Pickel B."/>
            <person name="Atanasova L."/>
            <person name="Karlsson M."/>
            <person name="Huettel B."/>
            <person name="Barry K.W."/>
            <person name="Haridas S."/>
            <person name="Chen C."/>
            <person name="Bauer D."/>
            <person name="Andreopoulos W."/>
            <person name="Pangilinan J."/>
            <person name="LaButti K."/>
            <person name="Riley R."/>
            <person name="Lipzen A."/>
            <person name="Clum A."/>
            <person name="Drula E."/>
            <person name="Henrissat B."/>
            <person name="Kohler A."/>
            <person name="Grigoriev I.V."/>
            <person name="Martin F.M."/>
            <person name="Hacquard S."/>
        </authorList>
    </citation>
    <scope>NUCLEOTIDE SEQUENCE [LARGE SCALE GENOMIC DNA]</scope>
    <source>
        <strain evidence="8 9">MPI-CAGE-CH-0241</strain>
    </source>
</reference>
<evidence type="ECO:0000256" key="7">
    <source>
        <dbReference type="SAM" id="SignalP"/>
    </source>
</evidence>
<evidence type="ECO:0000256" key="6">
    <source>
        <dbReference type="SAM" id="Phobius"/>
    </source>
</evidence>
<evidence type="ECO:0000256" key="3">
    <source>
        <dbReference type="ARBA" id="ARBA00022989"/>
    </source>
</evidence>